<accession>A0A0W0WX68</accession>
<dbReference type="PATRIC" id="fig|29423.5.peg.2163"/>
<dbReference type="SUPFAM" id="SSF53850">
    <property type="entry name" value="Periplasmic binding protein-like II"/>
    <property type="match status" value="1"/>
</dbReference>
<dbReference type="Gene3D" id="3.40.190.10">
    <property type="entry name" value="Periplasmic binding protein-like II"/>
    <property type="match status" value="2"/>
</dbReference>
<dbReference type="GO" id="GO:0042597">
    <property type="term" value="C:periplasmic space"/>
    <property type="evidence" value="ECO:0007669"/>
    <property type="project" value="UniProtKB-SubCell"/>
</dbReference>
<proteinExistence type="inferred from homology"/>
<organism evidence="4 5">
    <name type="scientific">Legionella oakridgensis</name>
    <dbReference type="NCBI Taxonomy" id="29423"/>
    <lineage>
        <taxon>Bacteria</taxon>
        <taxon>Pseudomonadati</taxon>
        <taxon>Pseudomonadota</taxon>
        <taxon>Gammaproteobacteria</taxon>
        <taxon>Legionellales</taxon>
        <taxon>Legionellaceae</taxon>
        <taxon>Legionella</taxon>
    </lineage>
</organism>
<evidence type="ECO:0000256" key="1">
    <source>
        <dbReference type="ARBA" id="ARBA00004418"/>
    </source>
</evidence>
<dbReference type="RefSeq" id="WP_158423049.1">
    <property type="nucleotide sequence ID" value="NZ_LCUA01000001.1"/>
</dbReference>
<protein>
    <submittedName>
        <fullName evidence="4">Alkanesulfonate transporter substrate-binding subunit</fullName>
    </submittedName>
</protein>
<dbReference type="EMBL" id="LNYP01000031">
    <property type="protein sequence ID" value="KTD36925.1"/>
    <property type="molecule type" value="Genomic_DNA"/>
</dbReference>
<evidence type="ECO:0000256" key="3">
    <source>
        <dbReference type="ARBA" id="ARBA00022729"/>
    </source>
</evidence>
<dbReference type="PANTHER" id="PTHR30024:SF47">
    <property type="entry name" value="TAURINE-BINDING PERIPLASMIC PROTEIN"/>
    <property type="match status" value="1"/>
</dbReference>
<gene>
    <name evidence="4" type="ORF">Loak_2061</name>
</gene>
<reference evidence="4 5" key="1">
    <citation type="submission" date="2015-11" db="EMBL/GenBank/DDBJ databases">
        <title>Genomic analysis of 38 Legionella species identifies large and diverse effector repertoires.</title>
        <authorList>
            <person name="Burstein D."/>
            <person name="Amaro F."/>
            <person name="Zusman T."/>
            <person name="Lifshitz Z."/>
            <person name="Cohen O."/>
            <person name="Gilbert J.A."/>
            <person name="Pupko T."/>
            <person name="Shuman H.A."/>
            <person name="Segal G."/>
        </authorList>
    </citation>
    <scope>NUCLEOTIDE SEQUENCE [LARGE SCALE GENOMIC DNA]</scope>
    <source>
        <strain evidence="4 5">Oak Ridge-10</strain>
    </source>
</reference>
<evidence type="ECO:0000256" key="2">
    <source>
        <dbReference type="ARBA" id="ARBA00010742"/>
    </source>
</evidence>
<dbReference type="Pfam" id="PF12974">
    <property type="entry name" value="Phosphonate-bd"/>
    <property type="match status" value="1"/>
</dbReference>
<evidence type="ECO:0000313" key="4">
    <source>
        <dbReference type="EMBL" id="KTD36925.1"/>
    </source>
</evidence>
<sequence>MEQLKKIIAILVLGLIAAPIFAKNTSCLKFGISQSKYTSTALEKEWPLFINALEKASGHCVQLLTFNDQGALVNALKKGNVAMGYVKNKALIEHKKTLKPIAQVIEKNPKTGKPMTSYSSYVIAEKNSSVTSLRDLKNHKIAYTDPYSSSGYTRLKQELSKAGVRATWVQYDNITQALAAVKEQKAAAVGIWDYHFEKKLSNQQDYKIIAKFSSHPTPYLVVNTNQIAPALQMQITSKLAHFKGIYNIVGFKIISNAQP</sequence>
<dbReference type="Proteomes" id="UP000054858">
    <property type="component" value="Unassembled WGS sequence"/>
</dbReference>
<evidence type="ECO:0000313" key="5">
    <source>
        <dbReference type="Proteomes" id="UP000054858"/>
    </source>
</evidence>
<dbReference type="PANTHER" id="PTHR30024">
    <property type="entry name" value="ALIPHATIC SULFONATES-BINDING PROTEIN-RELATED"/>
    <property type="match status" value="1"/>
</dbReference>
<comment type="similarity">
    <text evidence="2">Belongs to the bacterial solute-binding protein SsuA/TauA family.</text>
</comment>
<name>A0A0W0WX68_9GAMM</name>
<dbReference type="AlphaFoldDB" id="A0A0W0WX68"/>
<comment type="subcellular location">
    <subcellularLocation>
        <location evidence="1">Periplasm</location>
    </subcellularLocation>
</comment>
<comment type="caution">
    <text evidence="4">The sequence shown here is derived from an EMBL/GenBank/DDBJ whole genome shotgun (WGS) entry which is preliminary data.</text>
</comment>
<keyword evidence="3" id="KW-0732">Signal</keyword>